<sequence length="119" mass="12106">MKCSVSASLLHGSSIVAPISSGPKIHQIIVVGSLSGLMPGHAVVIDATGVKARWDGSAPTATEAIGIVTVTQMPGDKSVSVLRTGDFIRQGVALADGSALSAAQDFILSQHGLWSEGAW</sequence>
<evidence type="ECO:0008006" key="3">
    <source>
        <dbReference type="Google" id="ProtNLM"/>
    </source>
</evidence>
<keyword evidence="2" id="KW-1185">Reference proteome</keyword>
<gene>
    <name evidence="1" type="ORF">SAMN02745132_02609</name>
</gene>
<accession>A0A1T4UVI8</accession>
<organism evidence="1 2">
    <name type="scientific">Enterovibrio nigricans DSM 22720</name>
    <dbReference type="NCBI Taxonomy" id="1121868"/>
    <lineage>
        <taxon>Bacteria</taxon>
        <taxon>Pseudomonadati</taxon>
        <taxon>Pseudomonadota</taxon>
        <taxon>Gammaproteobacteria</taxon>
        <taxon>Vibrionales</taxon>
        <taxon>Vibrionaceae</taxon>
        <taxon>Enterovibrio</taxon>
    </lineage>
</organism>
<dbReference type="AlphaFoldDB" id="A0A1T4UVI8"/>
<proteinExistence type="predicted"/>
<protein>
    <recommendedName>
        <fullName evidence="3">Head decoration protein</fullName>
    </recommendedName>
</protein>
<dbReference type="Proteomes" id="UP000190162">
    <property type="component" value="Unassembled WGS sequence"/>
</dbReference>
<name>A0A1T4UVI8_9GAMM</name>
<dbReference type="RefSeq" id="WP_078752923.1">
    <property type="nucleotide sequence ID" value="NZ_FUXU01000032.1"/>
</dbReference>
<evidence type="ECO:0000313" key="2">
    <source>
        <dbReference type="Proteomes" id="UP000190162"/>
    </source>
</evidence>
<reference evidence="2" key="1">
    <citation type="submission" date="2017-02" db="EMBL/GenBank/DDBJ databases">
        <authorList>
            <person name="Varghese N."/>
            <person name="Submissions S."/>
        </authorList>
    </citation>
    <scope>NUCLEOTIDE SEQUENCE [LARGE SCALE GENOMIC DNA]</scope>
    <source>
        <strain evidence="2">DSM 22720</strain>
    </source>
</reference>
<dbReference type="EMBL" id="FUXU01000032">
    <property type="protein sequence ID" value="SKA56648.1"/>
    <property type="molecule type" value="Genomic_DNA"/>
</dbReference>
<evidence type="ECO:0000313" key="1">
    <source>
        <dbReference type="EMBL" id="SKA56648.1"/>
    </source>
</evidence>